<evidence type="ECO:0000313" key="1">
    <source>
        <dbReference type="EMBL" id="AYV82490.1"/>
    </source>
</evidence>
<sequence>MGKMILLFLVAADVKRLNLLEVNCLELLTYDKFRD</sequence>
<organism evidence="1">
    <name type="scientific">Hyperionvirus sp</name>
    <dbReference type="NCBI Taxonomy" id="2487770"/>
    <lineage>
        <taxon>Viruses</taxon>
        <taxon>Varidnaviria</taxon>
        <taxon>Bamfordvirae</taxon>
        <taxon>Nucleocytoviricota</taxon>
        <taxon>Megaviricetes</taxon>
        <taxon>Imitervirales</taxon>
        <taxon>Mimiviridae</taxon>
        <taxon>Klosneuvirinae</taxon>
    </lineage>
</organism>
<dbReference type="EMBL" id="MK072383">
    <property type="protein sequence ID" value="AYV82490.1"/>
    <property type="molecule type" value="Genomic_DNA"/>
</dbReference>
<accession>A0A3G5A5G4</accession>
<name>A0A3G5A5G4_9VIRU</name>
<protein>
    <submittedName>
        <fullName evidence="1">Uncharacterized protein</fullName>
    </submittedName>
</protein>
<gene>
    <name evidence="1" type="ORF">Hyperionvirus1_69</name>
</gene>
<reference evidence="1" key="1">
    <citation type="submission" date="2018-10" db="EMBL/GenBank/DDBJ databases">
        <title>Hidden diversity of soil giant viruses.</title>
        <authorList>
            <person name="Schulz F."/>
            <person name="Alteio L."/>
            <person name="Goudeau D."/>
            <person name="Ryan E.M."/>
            <person name="Malmstrom R.R."/>
            <person name="Blanchard J."/>
            <person name="Woyke T."/>
        </authorList>
    </citation>
    <scope>NUCLEOTIDE SEQUENCE</scope>
    <source>
        <strain evidence="1">HYV1</strain>
    </source>
</reference>
<proteinExistence type="predicted"/>